<gene>
    <name evidence="1" type="ORF">AUK04_04950</name>
</gene>
<dbReference type="InterPro" id="IPR011204">
    <property type="entry name" value="Virulence_RhuM-like"/>
</dbReference>
<proteinExistence type="predicted"/>
<evidence type="ECO:0000313" key="1">
    <source>
        <dbReference type="EMBL" id="OIP82343.1"/>
    </source>
</evidence>
<dbReference type="Proteomes" id="UP000183758">
    <property type="component" value="Unassembled WGS sequence"/>
</dbReference>
<organism evidence="1 2">
    <name type="scientific">Candidatus Roizmanbacteria bacterium CG2_30_33_16</name>
    <dbReference type="NCBI Taxonomy" id="1805340"/>
    <lineage>
        <taxon>Bacteria</taxon>
        <taxon>Candidatus Roizmaniibacteriota</taxon>
    </lineage>
</organism>
<sequence length="339" mass="39675">MKQKNQLQKFNNFVIFKTAEGKVNIDVFFANDTLWLTQKIIAELFDTTKQNVSLHLKNIFFEKELIESSVVKEFLTTASDGKTYQTQYYSLDAIIAVGYRVNSKRATQFRIWATKILQEFIIKGFTMDDERLKQIQYFGQDYFEELLERIRQIRTSERRFYQKITDIYALSADYDKDADITKGFFATVQNKLHFAITGQTAAEIIYSKSNAKKAFMGLTTWKNAPKGQILKSDTLIAKNYLSEKYINELNRIVSAYLELAETRAKRGIVTNMKDWVSFLNKFLNMTEYPILQHKGKISAEDAKEKAEAEYEKYRTEQDKNYLSDFDREVTKLLKGQKNK</sequence>
<accession>A0A1J5HN89</accession>
<protein>
    <submittedName>
        <fullName evidence="1">Cell filamentation protein Fic</fullName>
    </submittedName>
</protein>
<dbReference type="PANTHER" id="PTHR35810">
    <property type="entry name" value="CYTOPLASMIC PROTEIN-RELATED"/>
    <property type="match status" value="1"/>
</dbReference>
<comment type="caution">
    <text evidence="1">The sequence shown here is derived from an EMBL/GenBank/DDBJ whole genome shotgun (WGS) entry which is preliminary data.</text>
</comment>
<dbReference type="PIRSF" id="PIRSF015268">
    <property type="entry name" value="Virulence_RhuM"/>
    <property type="match status" value="1"/>
</dbReference>
<evidence type="ECO:0000313" key="2">
    <source>
        <dbReference type="Proteomes" id="UP000183758"/>
    </source>
</evidence>
<reference evidence="1 2" key="1">
    <citation type="journal article" date="2016" name="Environ. Microbiol.">
        <title>Genomic resolution of a cold subsurface aquifer community provides metabolic insights for novel microbes adapted to high CO concentrations.</title>
        <authorList>
            <person name="Probst A.J."/>
            <person name="Castelle C.J."/>
            <person name="Singh A."/>
            <person name="Brown C.T."/>
            <person name="Anantharaman K."/>
            <person name="Sharon I."/>
            <person name="Hug L.A."/>
            <person name="Burstein D."/>
            <person name="Emerson J.B."/>
            <person name="Thomas B.C."/>
            <person name="Banfield J.F."/>
        </authorList>
    </citation>
    <scope>NUCLEOTIDE SEQUENCE [LARGE SCALE GENOMIC DNA]</scope>
    <source>
        <strain evidence="1">CG2_30_33_16</strain>
    </source>
</reference>
<dbReference type="AlphaFoldDB" id="A0A1J5HN89"/>
<dbReference type="PANTHER" id="PTHR35810:SF1">
    <property type="entry name" value="CYTOPLASMIC PROTEIN"/>
    <property type="match status" value="1"/>
</dbReference>
<dbReference type="EMBL" id="MNZM01000117">
    <property type="protein sequence ID" value="OIP82343.1"/>
    <property type="molecule type" value="Genomic_DNA"/>
</dbReference>
<dbReference type="Pfam" id="PF13310">
    <property type="entry name" value="Virulence_RhuM"/>
    <property type="match status" value="1"/>
</dbReference>
<name>A0A1J5HN89_9BACT</name>